<organism evidence="1">
    <name type="scientific">uncultured marine microorganism HF4000_009G21</name>
    <dbReference type="NCBI Taxonomy" id="455515"/>
    <lineage>
        <taxon>unclassified sequences</taxon>
        <taxon>environmental samples</taxon>
    </lineage>
</organism>
<reference evidence="1" key="1">
    <citation type="journal article" date="2008" name="ISME J.">
        <title>Genomic patterns of recombination, clonal divergence and environment in marine microbial populations.</title>
        <authorList>
            <person name="Konstantinidis K.T."/>
            <person name="Delong E.F."/>
        </authorList>
    </citation>
    <scope>NUCLEOTIDE SEQUENCE</scope>
</reference>
<proteinExistence type="predicted"/>
<protein>
    <submittedName>
        <fullName evidence="1">Uncharacterized protein</fullName>
    </submittedName>
</protein>
<dbReference type="AlphaFoldDB" id="B3T1C0"/>
<dbReference type="EMBL" id="EU016574">
    <property type="protein sequence ID" value="ABZ06379.1"/>
    <property type="molecule type" value="Genomic_DNA"/>
</dbReference>
<sequence>MAPICGSPMMKLRMPTWRKTTVQVLVSYNKYPVQKRYHPRAIAVNHNRPAAFQSLKLNSDDKDMEADWHGRI</sequence>
<evidence type="ECO:0000313" key="1">
    <source>
        <dbReference type="EMBL" id="ABZ06379.1"/>
    </source>
</evidence>
<accession>B3T1C0</accession>
<gene>
    <name evidence="1" type="ORF">ALOHA_HF4000009G21ctg1g15</name>
</gene>
<name>B3T1C0_9ZZZZ</name>